<dbReference type="InterPro" id="IPR006963">
    <property type="entry name" value="Mopterin_OxRdtase_4Fe-4S_dom"/>
</dbReference>
<name>A0A2P1E6K3_9CRYP</name>
<feature type="domain" description="2Fe-2S ferredoxin-type" evidence="11">
    <location>
        <begin position="1"/>
        <end position="79"/>
    </location>
</feature>
<dbReference type="GO" id="GO:0016020">
    <property type="term" value="C:membrane"/>
    <property type="evidence" value="ECO:0007669"/>
    <property type="project" value="InterPro"/>
</dbReference>
<keyword evidence="8" id="KW-0520">NAD</keyword>
<comment type="cofactor">
    <cofactor evidence="1">
        <name>[4Fe-4S] cluster</name>
        <dbReference type="ChEBI" id="CHEBI:49883"/>
    </cofactor>
</comment>
<accession>A0A2P1E6K3</accession>
<dbReference type="Gene3D" id="3.40.50.740">
    <property type="match status" value="1"/>
</dbReference>
<feature type="domain" description="4Fe-4S Mo/W bis-MGD-type" evidence="12">
    <location>
        <begin position="216"/>
        <end position="272"/>
    </location>
</feature>
<keyword evidence="6" id="KW-0408">Iron</keyword>
<dbReference type="GO" id="GO:0008137">
    <property type="term" value="F:NADH dehydrogenase (ubiquinone) activity"/>
    <property type="evidence" value="ECO:0007669"/>
    <property type="project" value="InterPro"/>
</dbReference>
<dbReference type="Gene3D" id="3.30.70.20">
    <property type="match status" value="1"/>
</dbReference>
<keyword evidence="7" id="KW-0411">Iron-sulfur</keyword>
<dbReference type="CDD" id="cd00207">
    <property type="entry name" value="fer2"/>
    <property type="match status" value="1"/>
</dbReference>
<dbReference type="GO" id="GO:0051539">
    <property type="term" value="F:4 iron, 4 sulfur cluster binding"/>
    <property type="evidence" value="ECO:0007669"/>
    <property type="project" value="UniProtKB-KW"/>
</dbReference>
<dbReference type="InterPro" id="IPR050123">
    <property type="entry name" value="Prok_molybdopt-oxidoreductase"/>
</dbReference>
<dbReference type="InterPro" id="IPR001041">
    <property type="entry name" value="2Fe-2S_ferredoxin-type"/>
</dbReference>
<evidence type="ECO:0000259" key="13">
    <source>
        <dbReference type="PROSITE" id="PS51839"/>
    </source>
</evidence>
<evidence type="ECO:0000313" key="14">
    <source>
        <dbReference type="EMBL" id="AVK94023.1"/>
    </source>
</evidence>
<keyword evidence="5" id="KW-1278">Translocase</keyword>
<dbReference type="PROSITE" id="PS00643">
    <property type="entry name" value="COMPLEX1_75K_3"/>
    <property type="match status" value="1"/>
</dbReference>
<evidence type="ECO:0000256" key="3">
    <source>
        <dbReference type="ARBA" id="ARBA00022485"/>
    </source>
</evidence>
<dbReference type="InterPro" id="IPR019574">
    <property type="entry name" value="NADH_UbQ_OxRdtase_Gsu_4Fe4S-bd"/>
</dbReference>
<comment type="similarity">
    <text evidence="2 10">Belongs to the complex I 75 kDa subunit family.</text>
</comment>
<dbReference type="SUPFAM" id="SSF54292">
    <property type="entry name" value="2Fe-2S ferredoxin-like"/>
    <property type="match status" value="1"/>
</dbReference>
<dbReference type="FunFam" id="3.30.200.210:FF:000002">
    <property type="entry name" value="NADH-ubiquinone oxidoreductase 75 kDa subunit"/>
    <property type="match status" value="1"/>
</dbReference>
<dbReference type="InterPro" id="IPR010228">
    <property type="entry name" value="NADH_UbQ_OxRdtase_Gsu"/>
</dbReference>
<dbReference type="Gene3D" id="3.30.200.210">
    <property type="match status" value="1"/>
</dbReference>
<dbReference type="AlphaFoldDB" id="A0A2P1E6K3"/>
<dbReference type="Pfam" id="PF10588">
    <property type="entry name" value="NADH-G_4Fe-4S_3"/>
    <property type="match status" value="1"/>
</dbReference>
<dbReference type="NCBIfam" id="TIGR01973">
    <property type="entry name" value="NuoG"/>
    <property type="match status" value="1"/>
</dbReference>
<evidence type="ECO:0000256" key="2">
    <source>
        <dbReference type="ARBA" id="ARBA00005404"/>
    </source>
</evidence>
<dbReference type="PROSITE" id="PS51839">
    <property type="entry name" value="4FE4S_HC3"/>
    <property type="match status" value="1"/>
</dbReference>
<dbReference type="GeneID" id="36496119"/>
<comment type="cofactor">
    <cofactor evidence="9">
        <name>[2Fe-2S] cluster</name>
        <dbReference type="ChEBI" id="CHEBI:190135"/>
    </cofactor>
</comment>
<evidence type="ECO:0000256" key="6">
    <source>
        <dbReference type="ARBA" id="ARBA00023004"/>
    </source>
</evidence>
<dbReference type="InterPro" id="IPR015405">
    <property type="entry name" value="NDUFS1-like_C"/>
</dbReference>
<protein>
    <submittedName>
        <fullName evidence="14">NADH dehydrogenase subunit 11</fullName>
    </submittedName>
</protein>
<dbReference type="PANTHER" id="PTHR43105:SF13">
    <property type="entry name" value="NADH-UBIQUINONE OXIDOREDUCTASE 75 KDA SUBUNIT, MITOCHONDRIAL"/>
    <property type="match status" value="1"/>
</dbReference>
<dbReference type="PANTHER" id="PTHR43105">
    <property type="entry name" value="RESPIRATORY NITRATE REDUCTASE"/>
    <property type="match status" value="1"/>
</dbReference>
<keyword evidence="4" id="KW-0479">Metal-binding</keyword>
<feature type="domain" description="4Fe-4S His(Cys)3-ligated-type" evidence="13">
    <location>
        <begin position="79"/>
        <end position="118"/>
    </location>
</feature>
<evidence type="ECO:0000259" key="12">
    <source>
        <dbReference type="PROSITE" id="PS51669"/>
    </source>
</evidence>
<evidence type="ECO:0000256" key="7">
    <source>
        <dbReference type="ARBA" id="ARBA00023014"/>
    </source>
</evidence>
<dbReference type="SUPFAM" id="SSF53706">
    <property type="entry name" value="Formate dehydrogenase/DMSO reductase, domains 1-3"/>
    <property type="match status" value="1"/>
</dbReference>
<dbReference type="InterPro" id="IPR006656">
    <property type="entry name" value="Mopterin_OxRdtase"/>
</dbReference>
<keyword evidence="14" id="KW-0496">Mitochondrion</keyword>
<dbReference type="SMART" id="SM00929">
    <property type="entry name" value="NADH-G_4Fe-4S_3"/>
    <property type="match status" value="1"/>
</dbReference>
<dbReference type="GO" id="GO:0042773">
    <property type="term" value="P:ATP synthesis coupled electron transport"/>
    <property type="evidence" value="ECO:0007669"/>
    <property type="project" value="InterPro"/>
</dbReference>
<dbReference type="InterPro" id="IPR036010">
    <property type="entry name" value="2Fe-2S_ferredoxin-like_sf"/>
</dbReference>
<evidence type="ECO:0000256" key="1">
    <source>
        <dbReference type="ARBA" id="ARBA00001966"/>
    </source>
</evidence>
<dbReference type="FunFam" id="3.30.70.20:FF:000002">
    <property type="entry name" value="NADH-ubiquinone oxidoreductase 75 kDa subunit"/>
    <property type="match status" value="1"/>
</dbReference>
<dbReference type="EMBL" id="MG680944">
    <property type="protein sequence ID" value="AVK94023.1"/>
    <property type="molecule type" value="Genomic_DNA"/>
</dbReference>
<evidence type="ECO:0000256" key="4">
    <source>
        <dbReference type="ARBA" id="ARBA00022723"/>
    </source>
</evidence>
<sequence length="665" mass="73718">MTLNVFVNGVEISVDSRISVLQACEIAGFDIPRFCYHERLSVAGNCRMCLVEVEKAPKLAASCAMPLMPGMRIKTNSPAVRKAREGVLEFLLINHPLDCPICDQGGECDLQDQAMVYGSDRGRFREYKRAIEDKNCGPLVKTIMTRCIHCTRCVRFANEIAGIADLGTSGRGSQIEIGMYIERLFKSEFSGNVIDLCPVGALTSKPYAFSARPWELKSVESIDTLDGICSNIRVDLRGYEIMRVLPSLNEELNEEWLNDKSRFSFDGLKRQRLCDPLLKQDGKFVQISWLEAFDVILNKLKGSEYKIYGSIGSQCDFESAFMLKNILSLFGKVNIENTESNILKEIDFGSLYKFNSSINKIEEADVCLLVGVDPRKEAAILNLQLRKHYVNSNFKIANVGSVLNLTFPCIQLGSSTEDILRLAQGQNPFCEVLKRAKKPMVIFGSSFFDSLDESTARLILSFVTKNINVVSKDWNGINFLGHQASQVGCSEIGISANDSLADKPKFIYAIGDAVVENNSEDCFVVYQGHQGNSSALKADLILPGAAYTEKDSTFLNVEGRAQKTQKILSAPGKAKDDVSVLSAIASVLSPKNFDSKIAEIENYNTVNEIFFSGIDIFNLSYSKIKTKFVISSKVNNFYLADPISKASPTMTKCSKQLLLKSPFLV</sequence>
<dbReference type="PROSITE" id="PS51669">
    <property type="entry name" value="4FE4S_MOW_BIS_MGD"/>
    <property type="match status" value="1"/>
</dbReference>
<keyword evidence="3" id="KW-0004">4Fe-4S</keyword>
<dbReference type="Pfam" id="PF22151">
    <property type="entry name" value="Fer4_NDSU1"/>
    <property type="match status" value="1"/>
</dbReference>
<dbReference type="Pfam" id="PF00384">
    <property type="entry name" value="Molybdopterin"/>
    <property type="match status" value="1"/>
</dbReference>
<evidence type="ECO:0000256" key="10">
    <source>
        <dbReference type="RuleBase" id="RU004523"/>
    </source>
</evidence>
<dbReference type="Gene3D" id="3.10.20.740">
    <property type="match status" value="1"/>
</dbReference>
<gene>
    <name evidence="14" type="primary">nad11</name>
    <name evidence="14" type="ORF">TampMt_p008</name>
</gene>
<dbReference type="Pfam" id="PF22117">
    <property type="entry name" value="Fer4_Nqo3"/>
    <property type="match status" value="1"/>
</dbReference>
<reference evidence="14" key="1">
    <citation type="journal article" date="2018" name="BMC Genomics">
        <title>Comparative mitochondrial genomics of cryptophyte algae: gene shuffling and dynamic mobile genetic elements.</title>
        <authorList>
            <person name="Kim J.I."/>
            <person name="Yoon H.S."/>
            <person name="Yi G."/>
            <person name="Shin W."/>
            <person name="Archibald J.M."/>
        </authorList>
    </citation>
    <scope>NUCLEOTIDE SEQUENCE</scope>
    <source>
        <strain evidence="14">HACCP-CR01</strain>
    </source>
</reference>
<dbReference type="InterPro" id="IPR000283">
    <property type="entry name" value="NADH_UbQ_OxRdtase_75kDa_su_CS"/>
</dbReference>
<dbReference type="PROSITE" id="PS51085">
    <property type="entry name" value="2FE2S_FER_2"/>
    <property type="match status" value="1"/>
</dbReference>
<geneLocation type="mitochondrion" evidence="14"/>
<dbReference type="RefSeq" id="YP_009475761.1">
    <property type="nucleotide sequence ID" value="NC_037436.1"/>
</dbReference>
<dbReference type="SUPFAM" id="SSF54862">
    <property type="entry name" value="4Fe-4S ferredoxins"/>
    <property type="match status" value="1"/>
</dbReference>
<evidence type="ECO:0000256" key="9">
    <source>
        <dbReference type="ARBA" id="ARBA00034078"/>
    </source>
</evidence>
<dbReference type="Pfam" id="PF13510">
    <property type="entry name" value="Fer2_4"/>
    <property type="match status" value="1"/>
</dbReference>
<dbReference type="FunFam" id="3.10.20.740:FF:000001">
    <property type="entry name" value="NADH-quinone oxidoreductase subunit G"/>
    <property type="match status" value="1"/>
</dbReference>
<dbReference type="InterPro" id="IPR054351">
    <property type="entry name" value="NADH_UbQ_OxRdtase_ferredoxin"/>
</dbReference>
<dbReference type="PROSITE" id="PS00642">
    <property type="entry name" value="COMPLEX1_75K_2"/>
    <property type="match status" value="1"/>
</dbReference>
<dbReference type="PROSITE" id="PS00641">
    <property type="entry name" value="COMPLEX1_75K_1"/>
    <property type="match status" value="1"/>
</dbReference>
<dbReference type="GO" id="GO:0046872">
    <property type="term" value="F:metal ion binding"/>
    <property type="evidence" value="ECO:0007669"/>
    <property type="project" value="UniProtKB-KW"/>
</dbReference>
<organism evidence="14">
    <name type="scientific">Teleaulax amphioxeia</name>
    <dbReference type="NCBI Taxonomy" id="77931"/>
    <lineage>
        <taxon>Eukaryota</taxon>
        <taxon>Cryptophyceae</taxon>
        <taxon>Pyrenomonadales</taxon>
        <taxon>Geminigeraceae</taxon>
        <taxon>Teleaulax</taxon>
    </lineage>
</organism>
<dbReference type="GO" id="GO:0016651">
    <property type="term" value="F:oxidoreductase activity, acting on NAD(P)H"/>
    <property type="evidence" value="ECO:0007669"/>
    <property type="project" value="InterPro"/>
</dbReference>
<evidence type="ECO:0000256" key="8">
    <source>
        <dbReference type="ARBA" id="ARBA00023027"/>
    </source>
</evidence>
<evidence type="ECO:0000259" key="11">
    <source>
        <dbReference type="PROSITE" id="PS51085"/>
    </source>
</evidence>
<evidence type="ECO:0000256" key="5">
    <source>
        <dbReference type="ARBA" id="ARBA00022967"/>
    </source>
</evidence>
<dbReference type="Pfam" id="PF09326">
    <property type="entry name" value="NADH_dhqG_C"/>
    <property type="match status" value="1"/>
</dbReference>
<proteinExistence type="inferred from homology"/>